<dbReference type="EMBL" id="GBRH01276074">
    <property type="protein sequence ID" value="JAD21821.1"/>
    <property type="molecule type" value="Transcribed_RNA"/>
</dbReference>
<sequence length="24" mass="2678">MKGKLLYKDCCQSASSSTSYNFIC</sequence>
<dbReference type="AlphaFoldDB" id="A0A0A8Y6T4"/>
<reference evidence="1" key="1">
    <citation type="submission" date="2014-09" db="EMBL/GenBank/DDBJ databases">
        <authorList>
            <person name="Magalhaes I.L.F."/>
            <person name="Oliveira U."/>
            <person name="Santos F.R."/>
            <person name="Vidigal T.H.D.A."/>
            <person name="Brescovit A.D."/>
            <person name="Santos A.J."/>
        </authorList>
    </citation>
    <scope>NUCLEOTIDE SEQUENCE</scope>
    <source>
        <tissue evidence="1">Shoot tissue taken approximately 20 cm above the soil surface</tissue>
    </source>
</reference>
<proteinExistence type="predicted"/>
<accession>A0A0A8Y6T4</accession>
<evidence type="ECO:0000313" key="1">
    <source>
        <dbReference type="EMBL" id="JAD21821.1"/>
    </source>
</evidence>
<reference evidence="1" key="2">
    <citation type="journal article" date="2015" name="Data Brief">
        <title>Shoot transcriptome of the giant reed, Arundo donax.</title>
        <authorList>
            <person name="Barrero R.A."/>
            <person name="Guerrero F.D."/>
            <person name="Moolhuijzen P."/>
            <person name="Goolsby J.A."/>
            <person name="Tidwell J."/>
            <person name="Bellgard S.E."/>
            <person name="Bellgard M.I."/>
        </authorList>
    </citation>
    <scope>NUCLEOTIDE SEQUENCE</scope>
    <source>
        <tissue evidence="1">Shoot tissue taken approximately 20 cm above the soil surface</tissue>
    </source>
</reference>
<name>A0A0A8Y6T4_ARUDO</name>
<organism evidence="1">
    <name type="scientific">Arundo donax</name>
    <name type="common">Giant reed</name>
    <name type="synonym">Donax arundinaceus</name>
    <dbReference type="NCBI Taxonomy" id="35708"/>
    <lineage>
        <taxon>Eukaryota</taxon>
        <taxon>Viridiplantae</taxon>
        <taxon>Streptophyta</taxon>
        <taxon>Embryophyta</taxon>
        <taxon>Tracheophyta</taxon>
        <taxon>Spermatophyta</taxon>
        <taxon>Magnoliopsida</taxon>
        <taxon>Liliopsida</taxon>
        <taxon>Poales</taxon>
        <taxon>Poaceae</taxon>
        <taxon>PACMAD clade</taxon>
        <taxon>Arundinoideae</taxon>
        <taxon>Arundineae</taxon>
        <taxon>Arundo</taxon>
    </lineage>
</organism>
<protein>
    <submittedName>
        <fullName evidence="1">Uncharacterized protein</fullName>
    </submittedName>
</protein>